<keyword evidence="2" id="KW-0732">Signal</keyword>
<comment type="caution">
    <text evidence="6">The sequence shown here is derived from an EMBL/GenBank/DDBJ whole genome shotgun (WGS) entry which is preliminary data.</text>
</comment>
<accession>A0ABT3PLR2</accession>
<dbReference type="GO" id="GO:0008237">
    <property type="term" value="F:metallopeptidase activity"/>
    <property type="evidence" value="ECO:0007669"/>
    <property type="project" value="UniProtKB-KW"/>
</dbReference>
<dbReference type="Pfam" id="PF17162">
    <property type="entry name" value="DUF5118"/>
    <property type="match status" value="1"/>
</dbReference>
<dbReference type="Pfam" id="PF16313">
    <property type="entry name" value="DUF4953"/>
    <property type="match status" value="1"/>
</dbReference>
<evidence type="ECO:0000259" key="3">
    <source>
        <dbReference type="Pfam" id="PF16313"/>
    </source>
</evidence>
<evidence type="ECO:0000259" key="5">
    <source>
        <dbReference type="Pfam" id="PF17162"/>
    </source>
</evidence>
<evidence type="ECO:0000259" key="4">
    <source>
        <dbReference type="Pfam" id="PF17148"/>
    </source>
</evidence>
<feature type="compositionally biased region" description="Basic and acidic residues" evidence="1">
    <location>
        <begin position="31"/>
        <end position="40"/>
    </location>
</feature>
<dbReference type="RefSeq" id="WP_265765643.1">
    <property type="nucleotide sequence ID" value="NZ_JAGGJA010000005.1"/>
</dbReference>
<gene>
    <name evidence="6" type="ORF">J6I44_08505</name>
</gene>
<evidence type="ECO:0000256" key="1">
    <source>
        <dbReference type="SAM" id="MobiDB-lite"/>
    </source>
</evidence>
<name>A0ABT3PLR2_9BACT</name>
<dbReference type="PANTHER" id="PTHR38478">
    <property type="entry name" value="PEPTIDASE M1A AND M12B"/>
    <property type="match status" value="1"/>
</dbReference>
<keyword evidence="6" id="KW-0378">Hydrolase</keyword>
<dbReference type="EMBL" id="JAGGJA010000005">
    <property type="protein sequence ID" value="MCW9706896.1"/>
    <property type="molecule type" value="Genomic_DNA"/>
</dbReference>
<feature type="signal peptide" evidence="2">
    <location>
        <begin position="1"/>
        <end position="22"/>
    </location>
</feature>
<feature type="chain" id="PRO_5046192433" evidence="2">
    <location>
        <begin position="23"/>
        <end position="900"/>
    </location>
</feature>
<feature type="region of interest" description="Disordered" evidence="1">
    <location>
        <begin position="29"/>
        <end position="59"/>
    </location>
</feature>
<organism evidence="6 7">
    <name type="scientific">Fodinibius salsisoli</name>
    <dbReference type="NCBI Taxonomy" id="2820877"/>
    <lineage>
        <taxon>Bacteria</taxon>
        <taxon>Pseudomonadati</taxon>
        <taxon>Balneolota</taxon>
        <taxon>Balneolia</taxon>
        <taxon>Balneolales</taxon>
        <taxon>Balneolaceae</taxon>
        <taxon>Fodinibius</taxon>
    </lineage>
</organism>
<dbReference type="InterPro" id="IPR032534">
    <property type="entry name" value="EcxA_zinc-bd"/>
</dbReference>
<evidence type="ECO:0000256" key="2">
    <source>
        <dbReference type="SAM" id="SignalP"/>
    </source>
</evidence>
<dbReference type="SUPFAM" id="SSF55486">
    <property type="entry name" value="Metalloproteases ('zincins'), catalytic domain"/>
    <property type="match status" value="1"/>
</dbReference>
<dbReference type="InterPro" id="IPR033413">
    <property type="entry name" value="DUF5117"/>
</dbReference>
<dbReference type="InterPro" id="IPR033428">
    <property type="entry name" value="DUF5118"/>
</dbReference>
<feature type="domain" description="DUF5118" evidence="5">
    <location>
        <begin position="64"/>
        <end position="110"/>
    </location>
</feature>
<feature type="domain" description="EcxA zinc-binding" evidence="3">
    <location>
        <begin position="451"/>
        <end position="758"/>
    </location>
</feature>
<evidence type="ECO:0000313" key="6">
    <source>
        <dbReference type="EMBL" id="MCW9706896.1"/>
    </source>
</evidence>
<dbReference type="PROSITE" id="PS51257">
    <property type="entry name" value="PROKAR_LIPOPROTEIN"/>
    <property type="match status" value="1"/>
</dbReference>
<keyword evidence="7" id="KW-1185">Reference proteome</keyword>
<evidence type="ECO:0000313" key="7">
    <source>
        <dbReference type="Proteomes" id="UP001207918"/>
    </source>
</evidence>
<dbReference type="Pfam" id="PF17148">
    <property type="entry name" value="DUF5117"/>
    <property type="match status" value="1"/>
</dbReference>
<feature type="compositionally biased region" description="Low complexity" evidence="1">
    <location>
        <begin position="41"/>
        <end position="51"/>
    </location>
</feature>
<feature type="domain" description="DUF5117" evidence="4">
    <location>
        <begin position="134"/>
        <end position="319"/>
    </location>
</feature>
<sequence length="900" mass="102911">MKKSIPTILAGILGLLFMLITACQTTQPASRKAEPKKTIEADTTSADSTSAKSNEKEEDKKTLYEKIVSKAEQTEKGLMNLYKVKKKLYLEIPFTLLGREMLLGSTISETSDNDFGALGAQPHPPLHLTFGRVDSTILLRKIERNSITPEQPQFERLQNALAKNSMGAIIKKWDIEAYNDDHSSALIEVSNYFSRDNKNLSPFNKDGMNLPSGVDYSTRFKSGRSFLGEFKAFEDNISIKSHLSYEYDLKSNSGNTVREEQPFTALMTRTFLLLPEKPMQPRIGDSRIGIATIQKYEYDNPLNKAENIHFARRFRLVPKDIEAYQQGTLVEATDPITFYVDKDFPEQWKEAIKQGIEDWNETFEEIGFKNAIQAKEYPQSDPQFDPDNIKYSVVRYVPNTAQRITGSSWIDPRSGEVLNGSIYIYHDLVKRIAHQRFVQTGATDPEVRSRHIPKEYIQDDIRYHVRRQVGFRLGFKPNGAASASIDVDSLRSPTFTQKFGTTYSTLDNARYNYVAQPGDKKRGVQLTSKPFGPYDFYVTKWNYQYFPSDKYSQMEVRDTLNKFVDEKADDIKYRYALPGFNIKDPTIQGNDLGDNAVEATKYGLKNLKYILQNLNKWISTEDKDFSYRQALWKTIIQQYVQYLNNTGQYVGGIYSNPIYEGDPRPRFQSVPSEKQRQAYMFLLNQIQQLDWMMDDNIIQNFELTEDISALLREKMVQLLMKGPLMVYMSSELSEEPHPYTPALAMQDLYESVWSKTMKSQPLGDVDIALQKAFVGTTIETSELPVEDMKAASTVNLSSGRSFTGQRKNMIDDRIVLAELLQNKPSVATTLEYRQNESSGMVSASYNGGQIHFPVGPSIDLISYKYLLKVQTLLQNKVEQMPDAETKAHYQLLLHQLKKVL</sequence>
<dbReference type="PANTHER" id="PTHR38478:SF1">
    <property type="entry name" value="ZINC DEPENDENT METALLOPROTEASE DOMAIN LIPOPROTEIN"/>
    <property type="match status" value="1"/>
</dbReference>
<protein>
    <submittedName>
        <fullName evidence="6">Zinc-dependent metalloprotease</fullName>
    </submittedName>
</protein>
<keyword evidence="6" id="KW-0645">Protease</keyword>
<proteinExistence type="predicted"/>
<dbReference type="Proteomes" id="UP001207918">
    <property type="component" value="Unassembled WGS sequence"/>
</dbReference>
<keyword evidence="6" id="KW-0482">Metalloprotease</keyword>
<reference evidence="6 7" key="1">
    <citation type="submission" date="2021-03" db="EMBL/GenBank/DDBJ databases">
        <title>Aliifodinibius sp. nov., a new bacterium isolated from saline soil.</title>
        <authorList>
            <person name="Galisteo C."/>
            <person name="De La Haba R."/>
            <person name="Sanchez-Porro C."/>
            <person name="Ventosa A."/>
        </authorList>
    </citation>
    <scope>NUCLEOTIDE SEQUENCE [LARGE SCALE GENOMIC DNA]</scope>
    <source>
        <strain evidence="6 7">1BSP15-2V2</strain>
    </source>
</reference>